<dbReference type="PANTHER" id="PTHR23155">
    <property type="entry name" value="DISEASE RESISTANCE PROTEIN RP"/>
    <property type="match status" value="1"/>
</dbReference>
<evidence type="ECO:0000256" key="1">
    <source>
        <dbReference type="ARBA" id="ARBA00002074"/>
    </source>
</evidence>
<dbReference type="InterPro" id="IPR038005">
    <property type="entry name" value="RX-like_CC"/>
</dbReference>
<dbReference type="SUPFAM" id="SSF52540">
    <property type="entry name" value="P-loop containing nucleoside triphosphate hydrolases"/>
    <property type="match status" value="1"/>
</dbReference>
<dbReference type="GO" id="GO:0016020">
    <property type="term" value="C:membrane"/>
    <property type="evidence" value="ECO:0007669"/>
    <property type="project" value="UniProtKB-SubCell"/>
</dbReference>
<keyword evidence="14" id="KW-1185">Reference proteome</keyword>
<comment type="similarity">
    <text evidence="4">Belongs to the disease resistance NB-LRR family.</text>
</comment>
<dbReference type="Gene3D" id="3.40.50.300">
    <property type="entry name" value="P-loop containing nucleotide triphosphate hydrolases"/>
    <property type="match status" value="1"/>
</dbReference>
<dbReference type="SMR" id="A0A1S3ZIB0"/>
<dbReference type="PaxDb" id="4097-A0A1S3ZIB0"/>
<dbReference type="Gene3D" id="1.10.10.10">
    <property type="entry name" value="Winged helix-like DNA-binding domain superfamily/Winged helix DNA-binding domain"/>
    <property type="match status" value="1"/>
</dbReference>
<dbReference type="RefSeq" id="XP_016463992.1">
    <property type="nucleotide sequence ID" value="XM_016608506.1"/>
</dbReference>
<organism evidence="14 15">
    <name type="scientific">Nicotiana tabacum</name>
    <name type="common">Common tobacco</name>
    <dbReference type="NCBI Taxonomy" id="4097"/>
    <lineage>
        <taxon>Eukaryota</taxon>
        <taxon>Viridiplantae</taxon>
        <taxon>Streptophyta</taxon>
        <taxon>Embryophyta</taxon>
        <taxon>Tracheophyta</taxon>
        <taxon>Spermatophyta</taxon>
        <taxon>Magnoliopsida</taxon>
        <taxon>eudicotyledons</taxon>
        <taxon>Gunneridae</taxon>
        <taxon>Pentapetalae</taxon>
        <taxon>asterids</taxon>
        <taxon>lamiids</taxon>
        <taxon>Solanales</taxon>
        <taxon>Solanaceae</taxon>
        <taxon>Nicotianoideae</taxon>
        <taxon>Nicotianeae</taxon>
        <taxon>Nicotiana</taxon>
    </lineage>
</organism>
<dbReference type="InterPro" id="IPR044974">
    <property type="entry name" value="Disease_R_plants"/>
</dbReference>
<keyword evidence="7" id="KW-0381">Hypersensitive response</keyword>
<keyword evidence="10" id="KW-0611">Plant defense</keyword>
<protein>
    <submittedName>
        <fullName evidence="15">Late blight resistance protein R1-A-like</fullName>
    </submittedName>
</protein>
<dbReference type="KEGG" id="nta:107786992"/>
<dbReference type="Pfam" id="PF23559">
    <property type="entry name" value="WHD_DRP"/>
    <property type="match status" value="1"/>
</dbReference>
<sequence>MFLDKDLSKIRHDFLEFRPSNIDDVSRDRLEFFLWELSFLDCFLSLQSFTFAGECGMLNFTQKMKEIWKKSMLVQQATQRIFFSDSDWEGSVDPNFDPFTSDVPTGIWKTKLEFQSKYSFAEVSSIPLPANKDDIPTPKFLLEFIDAVIENLNILVQIDDPRSLLFVPGPKGQIEEVLKELNLLRFFVCFVSNKCTEPAQSQHTFFTHVLIVSSHAAMVAWLYLPIHGKENQDVDPSAMNDLFSDLLQMKIRPIQPGIRKIYTDVLCALKSTIQPGWHPNIQNKHVTDSGFLEAAAHNLMKLPTVSNPSGTVSSNDQMSILQDMLSLIRANLIHLPILGLEFHCQDMDTVIVDAGLLIYSLYDSEGEKEGMTLEDLNQALGLDLPGNIQPVKVMIYLIIRKAVQSNLPRIHGLGYVDFFLSNLKEFQSRHSDSLATVVNQLQIIQKELESLQPFLKAVAEQRYYKHDRHQIWATQLISKVYEVEYVVDACISISKEVPHCCLQCWLLDIIKEISCIKAEMQELLNVVDDTMNTTTDHRSSQLVWTPKMKEQFVGFEDVRKELRDQLKKGNYQLDVISIVGMPGLGKTTLAKEIFYDESVIENFDIRAQCCVSQVYKRMDLLLEILHAIGESPSFSTAHDAADQLRRTLMRKRYLILVDDVWETSAWDDLRPCFYDAKNGSKIILTTRHIEVANYATCVSFPIHLRMFNDDESWKLLEDRVFGEERCSPSLEEVGRQIAKKCGGLPLSIVVVAGILAKMEKKEESWKQVATTLSSHIHGDTKAIVELSYQNLPYHLKPCFLYFGAFLEDRVIDVSSLTKLWTSEGFIKSCESKRLEDIAEGYLENLIGKNLVFVAKRSSDGKVEACRIHDVMLEFCKEKATEENLLLWIIRDQNANPSSNIYSHKQHVQRRLAFCEVDNLEEWSSSCSLIGSVLFRSDTDISARLPVPKPGFTISRILQNFKFLKVLDLEHCIVIDFFPTDLVHMRYFSAEIDQNSIPASIANLSNLETLVLKSRGQILLPVTLRRMVKLRHLHIAQYFTISNAEKPFDDDSLKFYDLRTLSQPYFSCVEDFELMLRKAPNIRELECKYKGICSFPFPVLEISTELETLHIIGEVVEFQHWYPVCISASNLKILKLSVFRLGHEHLSNIGQLQNLQVLELLAIEFDDEEWEVNDDEFPELKVLKLMFCQSLEEWDAVEYSFPKLERLSLRGLENLKEIPSCFVDIQFLQSIEVRECNESVVKSARFIQEFQFEDYQNAALKLSIYPYPGVYYDDDK</sequence>
<gene>
    <name evidence="15" type="primary">LOC107786992</name>
</gene>
<keyword evidence="5" id="KW-0963">Cytoplasm</keyword>
<dbReference type="InterPro" id="IPR032675">
    <property type="entry name" value="LRR_dom_sf"/>
</dbReference>
<dbReference type="InterPro" id="IPR021929">
    <property type="entry name" value="R1A-like_N"/>
</dbReference>
<dbReference type="InterPro" id="IPR027417">
    <property type="entry name" value="P-loop_NTPase"/>
</dbReference>
<reference evidence="15" key="2">
    <citation type="submission" date="2025-08" db="UniProtKB">
        <authorList>
            <consortium name="RefSeq"/>
        </authorList>
    </citation>
    <scope>IDENTIFICATION</scope>
</reference>
<dbReference type="GO" id="GO:0051607">
    <property type="term" value="P:defense response to virus"/>
    <property type="evidence" value="ECO:0007669"/>
    <property type="project" value="UniProtKB-ARBA"/>
</dbReference>
<dbReference type="SUPFAM" id="SSF52058">
    <property type="entry name" value="L domain-like"/>
    <property type="match status" value="1"/>
</dbReference>
<name>A0A1S3ZIB0_TOBAC</name>
<reference evidence="14" key="1">
    <citation type="journal article" date="2014" name="Nat. Commun.">
        <title>The tobacco genome sequence and its comparison with those of tomato and potato.</title>
        <authorList>
            <person name="Sierro N."/>
            <person name="Battey J.N."/>
            <person name="Ouadi S."/>
            <person name="Bakaher N."/>
            <person name="Bovet L."/>
            <person name="Willig A."/>
            <person name="Goepfert S."/>
            <person name="Peitsch M.C."/>
            <person name="Ivanov N.V."/>
        </authorList>
    </citation>
    <scope>NUCLEOTIDE SEQUENCE [LARGE SCALE GENOMIC DNA]</scope>
</reference>
<keyword evidence="12" id="KW-0175">Coiled coil</keyword>
<dbReference type="InterPro" id="IPR041118">
    <property type="entry name" value="Rx_N"/>
</dbReference>
<accession>A0A1S3ZIB0</accession>
<dbReference type="GO" id="GO:0009626">
    <property type="term" value="P:plant-type hypersensitive response"/>
    <property type="evidence" value="ECO:0007669"/>
    <property type="project" value="UniProtKB-KW"/>
</dbReference>
<comment type="subcellular location">
    <subcellularLocation>
        <location evidence="3">Cytoplasm</location>
    </subcellularLocation>
    <subcellularLocation>
        <location evidence="2">Membrane</location>
        <topology evidence="2">Peripheral membrane protein</topology>
    </subcellularLocation>
</comment>
<evidence type="ECO:0000256" key="9">
    <source>
        <dbReference type="ARBA" id="ARBA00022741"/>
    </source>
</evidence>
<evidence type="ECO:0000256" key="5">
    <source>
        <dbReference type="ARBA" id="ARBA00022490"/>
    </source>
</evidence>
<dbReference type="InterPro" id="IPR036388">
    <property type="entry name" value="WH-like_DNA-bd_sf"/>
</dbReference>
<dbReference type="GO" id="GO:0005737">
    <property type="term" value="C:cytoplasm"/>
    <property type="evidence" value="ECO:0007669"/>
    <property type="project" value="UniProtKB-SubCell"/>
</dbReference>
<dbReference type="FunFam" id="3.40.50.300:FF:001091">
    <property type="entry name" value="Probable disease resistance protein At1g61300"/>
    <property type="match status" value="1"/>
</dbReference>
<dbReference type="CDD" id="cd14798">
    <property type="entry name" value="RX-CC_like"/>
    <property type="match status" value="1"/>
</dbReference>
<dbReference type="Proteomes" id="UP000790787">
    <property type="component" value="Chromosome 20"/>
</dbReference>
<dbReference type="Gene3D" id="1.10.8.430">
    <property type="entry name" value="Helical domain of apoptotic protease-activating factors"/>
    <property type="match status" value="1"/>
</dbReference>
<dbReference type="AlphaFoldDB" id="A0A1S3ZIB0"/>
<keyword evidence="13" id="KW-0472">Membrane</keyword>
<dbReference type="Gene3D" id="1.20.5.4130">
    <property type="match status" value="1"/>
</dbReference>
<evidence type="ECO:0000256" key="13">
    <source>
        <dbReference type="ARBA" id="ARBA00023136"/>
    </source>
</evidence>
<dbReference type="PANTHER" id="PTHR23155:SF1152">
    <property type="entry name" value="AAA+ ATPASE DOMAIN-CONTAINING PROTEIN"/>
    <property type="match status" value="1"/>
</dbReference>
<keyword evidence="6" id="KW-0433">Leucine-rich repeat</keyword>
<comment type="function">
    <text evidence="1">Confers resistance to late blight (Phytophthora infestans) races carrying the avirulence gene Avr1. Resistance proteins guard the plant against pathogens that contain an appropriate avirulence protein via an indirect interaction with this avirulence protein. That triggers a defense system including the hypersensitive response, which restricts the pathogen growth.</text>
</comment>
<dbReference type="InterPro" id="IPR042197">
    <property type="entry name" value="Apaf_helical"/>
</dbReference>
<keyword evidence="8" id="KW-0677">Repeat</keyword>
<dbReference type="OrthoDB" id="1257364at2759"/>
<dbReference type="GO" id="GO:0005524">
    <property type="term" value="F:ATP binding"/>
    <property type="evidence" value="ECO:0007669"/>
    <property type="project" value="UniProtKB-KW"/>
</dbReference>
<dbReference type="GO" id="GO:0043531">
    <property type="term" value="F:ADP binding"/>
    <property type="evidence" value="ECO:0007669"/>
    <property type="project" value="InterPro"/>
</dbReference>
<evidence type="ECO:0000256" key="2">
    <source>
        <dbReference type="ARBA" id="ARBA00004170"/>
    </source>
</evidence>
<dbReference type="InterPro" id="IPR058922">
    <property type="entry name" value="WHD_DRP"/>
</dbReference>
<dbReference type="Pfam" id="PF12061">
    <property type="entry name" value="NB-LRR"/>
    <property type="match status" value="1"/>
</dbReference>
<evidence type="ECO:0000313" key="15">
    <source>
        <dbReference type="RefSeq" id="XP_016463992.1"/>
    </source>
</evidence>
<evidence type="ECO:0000256" key="11">
    <source>
        <dbReference type="ARBA" id="ARBA00022840"/>
    </source>
</evidence>
<dbReference type="InterPro" id="IPR002182">
    <property type="entry name" value="NB-ARC"/>
</dbReference>
<evidence type="ECO:0000256" key="6">
    <source>
        <dbReference type="ARBA" id="ARBA00022614"/>
    </source>
</evidence>
<proteinExistence type="inferred from homology"/>
<evidence type="ECO:0000313" key="14">
    <source>
        <dbReference type="Proteomes" id="UP000790787"/>
    </source>
</evidence>
<keyword evidence="11" id="KW-0067">ATP-binding</keyword>
<dbReference type="Gene3D" id="3.80.10.10">
    <property type="entry name" value="Ribonuclease Inhibitor"/>
    <property type="match status" value="1"/>
</dbReference>
<evidence type="ECO:0000256" key="8">
    <source>
        <dbReference type="ARBA" id="ARBA00022737"/>
    </source>
</evidence>
<dbReference type="GeneID" id="107786992"/>
<dbReference type="FunFam" id="1.10.10.10:FF:000322">
    <property type="entry name" value="Probable disease resistance protein At1g63360"/>
    <property type="match status" value="1"/>
</dbReference>
<evidence type="ECO:0000256" key="12">
    <source>
        <dbReference type="ARBA" id="ARBA00023054"/>
    </source>
</evidence>
<dbReference type="Pfam" id="PF00931">
    <property type="entry name" value="NB-ARC"/>
    <property type="match status" value="1"/>
</dbReference>
<keyword evidence="9" id="KW-0547">Nucleotide-binding</keyword>
<evidence type="ECO:0000256" key="10">
    <source>
        <dbReference type="ARBA" id="ARBA00022821"/>
    </source>
</evidence>
<dbReference type="Pfam" id="PF18052">
    <property type="entry name" value="Rx_N"/>
    <property type="match status" value="1"/>
</dbReference>
<dbReference type="OMA" id="DFPRICE"/>
<evidence type="ECO:0000256" key="4">
    <source>
        <dbReference type="ARBA" id="ARBA00008894"/>
    </source>
</evidence>
<evidence type="ECO:0000256" key="3">
    <source>
        <dbReference type="ARBA" id="ARBA00004496"/>
    </source>
</evidence>
<evidence type="ECO:0000256" key="7">
    <source>
        <dbReference type="ARBA" id="ARBA00022667"/>
    </source>
</evidence>
<dbReference type="PRINTS" id="PR00364">
    <property type="entry name" value="DISEASERSIST"/>
</dbReference>